<name>A0ABD3FT46_9STRA</name>
<feature type="compositionally biased region" description="Polar residues" evidence="1">
    <location>
        <begin position="252"/>
        <end position="262"/>
    </location>
</feature>
<feature type="region of interest" description="Disordered" evidence="1">
    <location>
        <begin position="230"/>
        <end position="262"/>
    </location>
</feature>
<evidence type="ECO:0000313" key="3">
    <source>
        <dbReference type="Proteomes" id="UP001632037"/>
    </source>
</evidence>
<dbReference type="AlphaFoldDB" id="A0ABD3FT46"/>
<dbReference type="Proteomes" id="UP001632037">
    <property type="component" value="Unassembled WGS sequence"/>
</dbReference>
<protein>
    <submittedName>
        <fullName evidence="2">Uncharacterized protein</fullName>
    </submittedName>
</protein>
<proteinExistence type="predicted"/>
<feature type="compositionally biased region" description="Basic and acidic residues" evidence="1">
    <location>
        <begin position="59"/>
        <end position="79"/>
    </location>
</feature>
<sequence length="262" mass="29329">MVDNDELLAEALVILDSINVDRLGTATPESTHVNLEMPDESAAATDLLNTAIEAVHAAFPERGKRSMEAAPRKRKEEKSASPAQPHGNQEESADTNGRLPRDPLFVLTTTDSMEHTLPRRPRSGGGRTRMREQLIQLRSVVQKMETHLETLRSPRSPRFESCAEYVDDTEAVQTQEDCKEVSDEAAVWRNIAMQQFRARRKAEQQNGELRESLAAQIELSKQVENLLQAQPPHPNLLLADQPPVSKIDDGVKQQQESPNPKF</sequence>
<evidence type="ECO:0000313" key="2">
    <source>
        <dbReference type="EMBL" id="KAL3670110.1"/>
    </source>
</evidence>
<accession>A0ABD3FT46</accession>
<feature type="region of interest" description="Disordered" evidence="1">
    <location>
        <begin position="58"/>
        <end position="130"/>
    </location>
</feature>
<comment type="caution">
    <text evidence="2">The sequence shown here is derived from an EMBL/GenBank/DDBJ whole genome shotgun (WGS) entry which is preliminary data.</text>
</comment>
<evidence type="ECO:0000256" key="1">
    <source>
        <dbReference type="SAM" id="MobiDB-lite"/>
    </source>
</evidence>
<keyword evidence="3" id="KW-1185">Reference proteome</keyword>
<reference evidence="2 3" key="1">
    <citation type="submission" date="2024-09" db="EMBL/GenBank/DDBJ databases">
        <title>Genome sequencing and assembly of Phytophthora oleae, isolate VK10A, causative agent of rot of olive drupes.</title>
        <authorList>
            <person name="Conti Taguali S."/>
            <person name="Riolo M."/>
            <person name="La Spada F."/>
            <person name="Cacciola S.O."/>
            <person name="Dionisio G."/>
        </authorList>
    </citation>
    <scope>NUCLEOTIDE SEQUENCE [LARGE SCALE GENOMIC DNA]</scope>
    <source>
        <strain evidence="2 3">VK10A</strain>
    </source>
</reference>
<gene>
    <name evidence="2" type="ORF">V7S43_004426</name>
</gene>
<dbReference type="EMBL" id="JBIMZQ010000007">
    <property type="protein sequence ID" value="KAL3670110.1"/>
    <property type="molecule type" value="Genomic_DNA"/>
</dbReference>
<organism evidence="2 3">
    <name type="scientific">Phytophthora oleae</name>
    <dbReference type="NCBI Taxonomy" id="2107226"/>
    <lineage>
        <taxon>Eukaryota</taxon>
        <taxon>Sar</taxon>
        <taxon>Stramenopiles</taxon>
        <taxon>Oomycota</taxon>
        <taxon>Peronosporomycetes</taxon>
        <taxon>Peronosporales</taxon>
        <taxon>Peronosporaceae</taxon>
        <taxon>Phytophthora</taxon>
    </lineage>
</organism>